<keyword evidence="2" id="KW-1185">Reference proteome</keyword>
<proteinExistence type="predicted"/>
<dbReference type="Proteomes" id="UP000198838">
    <property type="component" value="Unassembled WGS sequence"/>
</dbReference>
<organism evidence="1 2">
    <name type="scientific">Acetitomaculum ruminis DSM 5522</name>
    <dbReference type="NCBI Taxonomy" id="1120918"/>
    <lineage>
        <taxon>Bacteria</taxon>
        <taxon>Bacillati</taxon>
        <taxon>Bacillota</taxon>
        <taxon>Clostridia</taxon>
        <taxon>Lachnospirales</taxon>
        <taxon>Lachnospiraceae</taxon>
        <taxon>Acetitomaculum</taxon>
    </lineage>
</organism>
<dbReference type="EMBL" id="FOJY01000026">
    <property type="protein sequence ID" value="SFB36605.1"/>
    <property type="molecule type" value="Genomic_DNA"/>
</dbReference>
<accession>A0A1I1AF14</accession>
<reference evidence="1 2" key="1">
    <citation type="submission" date="2016-10" db="EMBL/GenBank/DDBJ databases">
        <authorList>
            <person name="de Groot N.N."/>
        </authorList>
    </citation>
    <scope>NUCLEOTIDE SEQUENCE [LARGE SCALE GENOMIC DNA]</scope>
    <source>
        <strain evidence="1 2">DSM 5522</strain>
    </source>
</reference>
<evidence type="ECO:0000313" key="2">
    <source>
        <dbReference type="Proteomes" id="UP000198838"/>
    </source>
</evidence>
<dbReference type="STRING" id="1120918.SAMN05216249_12616"/>
<sequence>MRMVEGRYADLAKMGRPKAEKPKSSKISIRFTDEEFEQLKQRADQNDQTITETIREGVRLLFETKHK</sequence>
<gene>
    <name evidence="1" type="ORF">SAMN05216249_12616</name>
</gene>
<protein>
    <recommendedName>
        <fullName evidence="3">Ribbon-helix-helix protein, copG family</fullName>
    </recommendedName>
</protein>
<evidence type="ECO:0008006" key="3">
    <source>
        <dbReference type="Google" id="ProtNLM"/>
    </source>
</evidence>
<dbReference type="AlphaFoldDB" id="A0A1I1AF14"/>
<evidence type="ECO:0000313" key="1">
    <source>
        <dbReference type="EMBL" id="SFB36605.1"/>
    </source>
</evidence>
<name>A0A1I1AF14_9FIRM</name>